<evidence type="ECO:0000256" key="7">
    <source>
        <dbReference type="RuleBase" id="RU000461"/>
    </source>
</evidence>
<keyword evidence="8" id="KW-0812">Transmembrane</keyword>
<sequence>MKYLDASTFEPVHLSESIKQDQMTPFRSPNLEMAYDAEEIKTLDGAKMITSAYSWSFVSNLLIFLRQHMMTLSILLILLRFFYRRYLHPLSSYPGPFLASITRLWKVWSVYSGHTERDYIAVHKKYGKVVRVGPNELSFAAPAAAYDIFTPGNGFTKTDFYAVFPLRDIFGEVREWKHAHMKRMAVVPYSLASVQKMGPYIEDVQKELIRKVGEYAKAAKPCDLGELLHYFAFDVLGEFAFSQRYGFLAQEKDVGGTIKFIDDSQRYNGLVGQMPEMRHLLRENPVLQLLMQLLRPRKVAQMALKEIERRKESSGGFYVSSSKKDLLGQLLEASAKYPGKLSDWDVFSVAQGAIGAGADSTASTMQSFVYYILSSPDVYTKLTKEIRSAGLSEYVSWAEAQELLYFQACLSETMRLRPAVGLSIPRYVPRGGARIDDKYYPGGTIASVNGWVVHRDPTVYGDHPDEFRPERWLTGNVKEMKRHMYQFGGGGHLCIGRNLALFEMNKILPQLLANFDLELVYPGKPLQSHSYFFVVQSGLEVMVKRSET</sequence>
<evidence type="ECO:0000256" key="1">
    <source>
        <dbReference type="ARBA" id="ARBA00001971"/>
    </source>
</evidence>
<dbReference type="Pfam" id="PF00067">
    <property type="entry name" value="p450"/>
    <property type="match status" value="1"/>
</dbReference>
<dbReference type="GeneID" id="27708601"/>
<comment type="similarity">
    <text evidence="2 7">Belongs to the cytochrome P450 family.</text>
</comment>
<dbReference type="InterPro" id="IPR001128">
    <property type="entry name" value="Cyt_P450"/>
</dbReference>
<evidence type="ECO:0000256" key="8">
    <source>
        <dbReference type="SAM" id="Phobius"/>
    </source>
</evidence>
<dbReference type="GO" id="GO:0004497">
    <property type="term" value="F:monooxygenase activity"/>
    <property type="evidence" value="ECO:0007669"/>
    <property type="project" value="UniProtKB-KW"/>
</dbReference>
<dbReference type="InterPro" id="IPR002401">
    <property type="entry name" value="Cyt_P450_E_grp-I"/>
</dbReference>
<dbReference type="PANTHER" id="PTHR24305">
    <property type="entry name" value="CYTOCHROME P450"/>
    <property type="match status" value="1"/>
</dbReference>
<dbReference type="GO" id="GO:0005506">
    <property type="term" value="F:iron ion binding"/>
    <property type="evidence" value="ECO:0007669"/>
    <property type="project" value="InterPro"/>
</dbReference>
<dbReference type="EMBL" id="KN848065">
    <property type="protein sequence ID" value="KIY01303.1"/>
    <property type="molecule type" value="Genomic_DNA"/>
</dbReference>
<keyword evidence="5 6" id="KW-0408">Iron</keyword>
<feature type="transmembrane region" description="Helical" evidence="8">
    <location>
        <begin position="63"/>
        <end position="83"/>
    </location>
</feature>
<dbReference type="PRINTS" id="PR00385">
    <property type="entry name" value="P450"/>
</dbReference>
<dbReference type="OrthoDB" id="3934656at2759"/>
<evidence type="ECO:0000313" key="10">
    <source>
        <dbReference type="Proteomes" id="UP000053411"/>
    </source>
</evidence>
<proteinExistence type="inferred from homology"/>
<evidence type="ECO:0000256" key="3">
    <source>
        <dbReference type="ARBA" id="ARBA00022723"/>
    </source>
</evidence>
<evidence type="ECO:0000256" key="5">
    <source>
        <dbReference type="ARBA" id="ARBA00023004"/>
    </source>
</evidence>
<dbReference type="STRING" id="1442371.A0A0D2K651"/>
<evidence type="ECO:0000256" key="6">
    <source>
        <dbReference type="PIRSR" id="PIRSR602401-1"/>
    </source>
</evidence>
<dbReference type="InterPro" id="IPR017972">
    <property type="entry name" value="Cyt_P450_CS"/>
</dbReference>
<evidence type="ECO:0000256" key="4">
    <source>
        <dbReference type="ARBA" id="ARBA00023002"/>
    </source>
</evidence>
<evidence type="ECO:0000313" key="9">
    <source>
        <dbReference type="EMBL" id="KIY01303.1"/>
    </source>
</evidence>
<dbReference type="PROSITE" id="PS00086">
    <property type="entry name" value="CYTOCHROME_P450"/>
    <property type="match status" value="1"/>
</dbReference>
<dbReference type="PANTHER" id="PTHR24305:SF232">
    <property type="entry name" value="P450, PUTATIVE (EUROFUNG)-RELATED"/>
    <property type="match status" value="1"/>
</dbReference>
<evidence type="ECO:0008006" key="11">
    <source>
        <dbReference type="Google" id="ProtNLM"/>
    </source>
</evidence>
<keyword evidence="8" id="KW-1133">Transmembrane helix</keyword>
<organism evidence="9 10">
    <name type="scientific">Fonsecaea multimorphosa CBS 102226</name>
    <dbReference type="NCBI Taxonomy" id="1442371"/>
    <lineage>
        <taxon>Eukaryota</taxon>
        <taxon>Fungi</taxon>
        <taxon>Dikarya</taxon>
        <taxon>Ascomycota</taxon>
        <taxon>Pezizomycotina</taxon>
        <taxon>Eurotiomycetes</taxon>
        <taxon>Chaetothyriomycetidae</taxon>
        <taxon>Chaetothyriales</taxon>
        <taxon>Herpotrichiellaceae</taxon>
        <taxon>Fonsecaea</taxon>
    </lineage>
</organism>
<feature type="binding site" description="axial binding residue" evidence="6">
    <location>
        <position position="494"/>
    </location>
    <ligand>
        <name>heme</name>
        <dbReference type="ChEBI" id="CHEBI:30413"/>
    </ligand>
    <ligandPart>
        <name>Fe</name>
        <dbReference type="ChEBI" id="CHEBI:18248"/>
    </ligandPart>
</feature>
<dbReference type="SUPFAM" id="SSF48264">
    <property type="entry name" value="Cytochrome P450"/>
    <property type="match status" value="1"/>
</dbReference>
<evidence type="ECO:0000256" key="2">
    <source>
        <dbReference type="ARBA" id="ARBA00010617"/>
    </source>
</evidence>
<dbReference type="GO" id="GO:0020037">
    <property type="term" value="F:heme binding"/>
    <property type="evidence" value="ECO:0007669"/>
    <property type="project" value="InterPro"/>
</dbReference>
<keyword evidence="6 7" id="KW-0349">Heme</keyword>
<dbReference type="InterPro" id="IPR050121">
    <property type="entry name" value="Cytochrome_P450_monoxygenase"/>
</dbReference>
<keyword evidence="7" id="KW-0503">Monooxygenase</keyword>
<dbReference type="CDD" id="cd11060">
    <property type="entry name" value="CYP57A1-like"/>
    <property type="match status" value="1"/>
</dbReference>
<dbReference type="VEuPathDB" id="FungiDB:Z520_02855"/>
<reference evidence="9 10" key="1">
    <citation type="submission" date="2015-01" db="EMBL/GenBank/DDBJ databases">
        <title>The Genome Sequence of Fonsecaea multimorphosa CBS 102226.</title>
        <authorList>
            <consortium name="The Broad Institute Genomics Platform"/>
            <person name="Cuomo C."/>
            <person name="de Hoog S."/>
            <person name="Gorbushina A."/>
            <person name="Stielow B."/>
            <person name="Teixiera M."/>
            <person name="Abouelleil A."/>
            <person name="Chapman S.B."/>
            <person name="Priest M."/>
            <person name="Young S.K."/>
            <person name="Wortman J."/>
            <person name="Nusbaum C."/>
            <person name="Birren B."/>
        </authorList>
    </citation>
    <scope>NUCLEOTIDE SEQUENCE [LARGE SCALE GENOMIC DNA]</scope>
    <source>
        <strain evidence="9 10">CBS 102226</strain>
    </source>
</reference>
<dbReference type="InterPro" id="IPR036396">
    <property type="entry name" value="Cyt_P450_sf"/>
</dbReference>
<dbReference type="Gene3D" id="1.10.630.10">
    <property type="entry name" value="Cytochrome P450"/>
    <property type="match status" value="1"/>
</dbReference>
<keyword evidence="10" id="KW-1185">Reference proteome</keyword>
<keyword evidence="8" id="KW-0472">Membrane</keyword>
<comment type="cofactor">
    <cofactor evidence="1 6">
        <name>heme</name>
        <dbReference type="ChEBI" id="CHEBI:30413"/>
    </cofactor>
</comment>
<name>A0A0D2K651_9EURO</name>
<gene>
    <name evidence="9" type="ORF">Z520_02855</name>
</gene>
<accession>A0A0D2K651</accession>
<dbReference type="AlphaFoldDB" id="A0A0D2K651"/>
<dbReference type="RefSeq" id="XP_016635425.1">
    <property type="nucleotide sequence ID" value="XM_016773368.1"/>
</dbReference>
<keyword evidence="3 6" id="KW-0479">Metal-binding</keyword>
<dbReference type="PRINTS" id="PR00463">
    <property type="entry name" value="EP450I"/>
</dbReference>
<dbReference type="GO" id="GO:0016705">
    <property type="term" value="F:oxidoreductase activity, acting on paired donors, with incorporation or reduction of molecular oxygen"/>
    <property type="evidence" value="ECO:0007669"/>
    <property type="project" value="InterPro"/>
</dbReference>
<keyword evidence="4 7" id="KW-0560">Oxidoreductase</keyword>
<dbReference type="Proteomes" id="UP000053411">
    <property type="component" value="Unassembled WGS sequence"/>
</dbReference>
<protein>
    <recommendedName>
        <fullName evidence="11">Cytochrome P450 oxidoreductase</fullName>
    </recommendedName>
</protein>